<accession>X1HQ41</accession>
<dbReference type="Pfam" id="PF22558">
    <property type="entry name" value="REase-ARP"/>
    <property type="match status" value="1"/>
</dbReference>
<comment type="caution">
    <text evidence="1">The sequence shown here is derived from an EMBL/GenBank/DDBJ whole genome shotgun (WGS) entry which is preliminary data.</text>
</comment>
<evidence type="ECO:0000313" key="1">
    <source>
        <dbReference type="EMBL" id="GAH59170.1"/>
    </source>
</evidence>
<dbReference type="InterPro" id="IPR054333">
    <property type="entry name" value="REase-ARP-assoc"/>
</dbReference>
<organism evidence="1">
    <name type="scientific">marine sediment metagenome</name>
    <dbReference type="NCBI Taxonomy" id="412755"/>
    <lineage>
        <taxon>unclassified sequences</taxon>
        <taxon>metagenomes</taxon>
        <taxon>ecological metagenomes</taxon>
    </lineage>
</organism>
<gene>
    <name evidence="1" type="ORF">S03H2_34886</name>
</gene>
<proteinExistence type="predicted"/>
<dbReference type="EMBL" id="BARU01021310">
    <property type="protein sequence ID" value="GAH59170.1"/>
    <property type="molecule type" value="Genomic_DNA"/>
</dbReference>
<name>X1HQ41_9ZZZZ</name>
<reference evidence="1" key="1">
    <citation type="journal article" date="2014" name="Front. Microbiol.">
        <title>High frequency of phylogenetically diverse reductive dehalogenase-homologous genes in deep subseafloor sedimentary metagenomes.</title>
        <authorList>
            <person name="Kawai M."/>
            <person name="Futagami T."/>
            <person name="Toyoda A."/>
            <person name="Takaki Y."/>
            <person name="Nishi S."/>
            <person name="Hori S."/>
            <person name="Arai W."/>
            <person name="Tsubouchi T."/>
            <person name="Morono Y."/>
            <person name="Uchiyama I."/>
            <person name="Ito T."/>
            <person name="Fujiyama A."/>
            <person name="Inagaki F."/>
            <person name="Takami H."/>
        </authorList>
    </citation>
    <scope>NUCLEOTIDE SEQUENCE</scope>
    <source>
        <strain evidence="1">Expedition CK06-06</strain>
    </source>
</reference>
<feature type="non-terminal residue" evidence="1">
    <location>
        <position position="230"/>
    </location>
</feature>
<sequence length="230" mass="26206">MDKLSFDYQKQFSNKLLYNSKIFNNVDPTVKLHKETEGNPLSSSAACLNVLGSLVNNPEELKRFLNNFNLDIQDIIEFPSGANVDGLIYNDKGYVVFEWIGPKESPINEKGGGRGQNRTSVDSFVIAEIQGKITQILIEWKFTEGKSSPLVLGRFSGNKGLERLRRYSEVLVPLRHKEIFPFNFDEEGDIGLYDFSIDHLYQLLRMTLLAKTTTPIQIGDIKIEDYRVVH</sequence>
<protein>
    <submittedName>
        <fullName evidence="1">Uncharacterized protein</fullName>
    </submittedName>
</protein>
<dbReference type="AlphaFoldDB" id="X1HQ41"/>